<dbReference type="PANTHER" id="PTHR45138">
    <property type="entry name" value="REGULATORY COMPONENTS OF SENSORY TRANSDUCTION SYSTEM"/>
    <property type="match status" value="1"/>
</dbReference>
<protein>
    <submittedName>
        <fullName evidence="5">Diguanylate cyclase</fullName>
    </submittedName>
</protein>
<dbReference type="Pfam" id="PF00072">
    <property type="entry name" value="Response_reg"/>
    <property type="match status" value="1"/>
</dbReference>
<dbReference type="GO" id="GO:0043709">
    <property type="term" value="P:cell adhesion involved in single-species biofilm formation"/>
    <property type="evidence" value="ECO:0007669"/>
    <property type="project" value="TreeGrafter"/>
</dbReference>
<dbReference type="RefSeq" id="WP_264319689.1">
    <property type="nucleotide sequence ID" value="NZ_JADEXN010000009.1"/>
</dbReference>
<dbReference type="Proteomes" id="UP000621799">
    <property type="component" value="Unassembled WGS sequence"/>
</dbReference>
<dbReference type="GO" id="GO:0052621">
    <property type="term" value="F:diguanylate cyclase activity"/>
    <property type="evidence" value="ECO:0007669"/>
    <property type="project" value="TreeGrafter"/>
</dbReference>
<evidence type="ECO:0000313" key="6">
    <source>
        <dbReference type="Proteomes" id="UP000621799"/>
    </source>
</evidence>
<dbReference type="PROSITE" id="PS50887">
    <property type="entry name" value="GGDEF"/>
    <property type="match status" value="1"/>
</dbReference>
<dbReference type="Gene3D" id="3.40.50.2300">
    <property type="match status" value="1"/>
</dbReference>
<dbReference type="GO" id="GO:1902201">
    <property type="term" value="P:negative regulation of bacterial-type flagellum-dependent cell motility"/>
    <property type="evidence" value="ECO:0007669"/>
    <property type="project" value="TreeGrafter"/>
</dbReference>
<dbReference type="SUPFAM" id="SSF52172">
    <property type="entry name" value="CheY-like"/>
    <property type="match status" value="1"/>
</dbReference>
<dbReference type="InterPro" id="IPR029787">
    <property type="entry name" value="Nucleotide_cyclase"/>
</dbReference>
<accession>A0A928VX58</accession>
<feature type="domain" description="GGDEF" evidence="4">
    <location>
        <begin position="205"/>
        <end position="334"/>
    </location>
</feature>
<keyword evidence="1" id="KW-0597">Phosphoprotein</keyword>
<evidence type="ECO:0000256" key="2">
    <source>
        <dbReference type="SAM" id="Coils"/>
    </source>
</evidence>
<dbReference type="SMART" id="SM00267">
    <property type="entry name" value="GGDEF"/>
    <property type="match status" value="1"/>
</dbReference>
<reference evidence="5" key="1">
    <citation type="submission" date="2020-10" db="EMBL/GenBank/DDBJ databases">
        <authorList>
            <person name="Castelo-Branco R."/>
            <person name="Eusebio N."/>
            <person name="Adriana R."/>
            <person name="Vieira A."/>
            <person name="Brugerolle De Fraissinette N."/>
            <person name="Rezende De Castro R."/>
            <person name="Schneider M.P."/>
            <person name="Vasconcelos V."/>
            <person name="Leao P.N."/>
        </authorList>
    </citation>
    <scope>NUCLEOTIDE SEQUENCE</scope>
    <source>
        <strain evidence="5">LEGE 11467</strain>
    </source>
</reference>
<dbReference type="CDD" id="cd19920">
    <property type="entry name" value="REC_PA4781-like"/>
    <property type="match status" value="1"/>
</dbReference>
<dbReference type="PANTHER" id="PTHR45138:SF9">
    <property type="entry name" value="DIGUANYLATE CYCLASE DGCM-RELATED"/>
    <property type="match status" value="1"/>
</dbReference>
<dbReference type="Pfam" id="PF00990">
    <property type="entry name" value="GGDEF"/>
    <property type="match status" value="1"/>
</dbReference>
<gene>
    <name evidence="5" type="ORF">IQ235_01265</name>
</gene>
<evidence type="ECO:0000259" key="4">
    <source>
        <dbReference type="PROSITE" id="PS50887"/>
    </source>
</evidence>
<dbReference type="InterPro" id="IPR043128">
    <property type="entry name" value="Rev_trsase/Diguanyl_cyclase"/>
</dbReference>
<dbReference type="CDD" id="cd01949">
    <property type="entry name" value="GGDEF"/>
    <property type="match status" value="1"/>
</dbReference>
<keyword evidence="6" id="KW-1185">Reference proteome</keyword>
<organism evidence="5 6">
    <name type="scientific">Zarconia navalis LEGE 11467</name>
    <dbReference type="NCBI Taxonomy" id="1828826"/>
    <lineage>
        <taxon>Bacteria</taxon>
        <taxon>Bacillati</taxon>
        <taxon>Cyanobacteriota</taxon>
        <taxon>Cyanophyceae</taxon>
        <taxon>Oscillatoriophycideae</taxon>
        <taxon>Oscillatoriales</taxon>
        <taxon>Oscillatoriales incertae sedis</taxon>
        <taxon>Zarconia</taxon>
        <taxon>Zarconia navalis</taxon>
    </lineage>
</organism>
<dbReference type="InterPro" id="IPR001789">
    <property type="entry name" value="Sig_transdc_resp-reg_receiver"/>
</dbReference>
<proteinExistence type="predicted"/>
<dbReference type="SMART" id="SM00448">
    <property type="entry name" value="REC"/>
    <property type="match status" value="1"/>
</dbReference>
<comment type="caution">
    <text evidence="5">The sequence shown here is derived from an EMBL/GenBank/DDBJ whole genome shotgun (WGS) entry which is preliminary data.</text>
</comment>
<feature type="domain" description="Response regulatory" evidence="3">
    <location>
        <begin position="4"/>
        <end position="120"/>
    </location>
</feature>
<dbReference type="AlphaFoldDB" id="A0A928VX58"/>
<dbReference type="SUPFAM" id="SSF55073">
    <property type="entry name" value="Nucleotide cyclase"/>
    <property type="match status" value="1"/>
</dbReference>
<dbReference type="GO" id="GO:0000160">
    <property type="term" value="P:phosphorelay signal transduction system"/>
    <property type="evidence" value="ECO:0007669"/>
    <property type="project" value="InterPro"/>
</dbReference>
<keyword evidence="2" id="KW-0175">Coiled coil</keyword>
<dbReference type="InterPro" id="IPR000160">
    <property type="entry name" value="GGDEF_dom"/>
</dbReference>
<evidence type="ECO:0000256" key="1">
    <source>
        <dbReference type="PROSITE-ProRule" id="PRU00169"/>
    </source>
</evidence>
<feature type="coiled-coil region" evidence="2">
    <location>
        <begin position="122"/>
        <end position="177"/>
    </location>
</feature>
<feature type="modified residue" description="4-aspartylphosphate" evidence="1">
    <location>
        <position position="53"/>
    </location>
</feature>
<sequence length="342" mass="38287">MKGSILVVDDRPENLRFLSTLLTEQGYEVRRAIDGQIALNAARSNPPDLILLDVRMPDLDGYEVCGQLKELEDVRSIPVIFLSALNEAIDIVRAFQVGGADYITKPVKFEEVLVRVENQLTIRRLQQQLERQNGQLKQEINDRRQVETALQKANHALQNANQALQNANQELQRFTDIDGLTQVANRGKFDNYLRQEWLRMAREQLPLSLIVGDIDRFRQYNEMNGPQAGDECLRQIAREIGQTLNRPADVVARYGGDEFAVILPNTTARGAIDVAEAIELAVATIGGNRFTLSLGVGTMIPDRDSIPETFLMAIEQALYKVKATGQTGEIVTVSDTDTNLDR</sequence>
<dbReference type="GO" id="GO:0005886">
    <property type="term" value="C:plasma membrane"/>
    <property type="evidence" value="ECO:0007669"/>
    <property type="project" value="TreeGrafter"/>
</dbReference>
<dbReference type="EMBL" id="JADEXN010000009">
    <property type="protein sequence ID" value="MBE9039425.1"/>
    <property type="molecule type" value="Genomic_DNA"/>
</dbReference>
<evidence type="ECO:0000259" key="3">
    <source>
        <dbReference type="PROSITE" id="PS50110"/>
    </source>
</evidence>
<dbReference type="Gene3D" id="3.30.70.270">
    <property type="match status" value="1"/>
</dbReference>
<name>A0A928VX58_9CYAN</name>
<dbReference type="PROSITE" id="PS50110">
    <property type="entry name" value="RESPONSE_REGULATORY"/>
    <property type="match status" value="1"/>
</dbReference>
<dbReference type="NCBIfam" id="TIGR00254">
    <property type="entry name" value="GGDEF"/>
    <property type="match status" value="1"/>
</dbReference>
<dbReference type="InterPro" id="IPR050469">
    <property type="entry name" value="Diguanylate_Cyclase"/>
</dbReference>
<evidence type="ECO:0000313" key="5">
    <source>
        <dbReference type="EMBL" id="MBE9039425.1"/>
    </source>
</evidence>
<dbReference type="InterPro" id="IPR011006">
    <property type="entry name" value="CheY-like_superfamily"/>
</dbReference>